<gene>
    <name evidence="2" type="ORF">EYF80_055388</name>
</gene>
<feature type="region of interest" description="Disordered" evidence="1">
    <location>
        <begin position="28"/>
        <end position="116"/>
    </location>
</feature>
<name>A0A4Z2F109_9TELE</name>
<dbReference type="EMBL" id="SRLO01001960">
    <property type="protein sequence ID" value="TNN34451.1"/>
    <property type="molecule type" value="Genomic_DNA"/>
</dbReference>
<feature type="compositionally biased region" description="Acidic residues" evidence="1">
    <location>
        <begin position="68"/>
        <end position="80"/>
    </location>
</feature>
<evidence type="ECO:0000313" key="3">
    <source>
        <dbReference type="Proteomes" id="UP000314294"/>
    </source>
</evidence>
<evidence type="ECO:0000313" key="2">
    <source>
        <dbReference type="EMBL" id="TNN34451.1"/>
    </source>
</evidence>
<organism evidence="2 3">
    <name type="scientific">Liparis tanakae</name>
    <name type="common">Tanaka's snailfish</name>
    <dbReference type="NCBI Taxonomy" id="230148"/>
    <lineage>
        <taxon>Eukaryota</taxon>
        <taxon>Metazoa</taxon>
        <taxon>Chordata</taxon>
        <taxon>Craniata</taxon>
        <taxon>Vertebrata</taxon>
        <taxon>Euteleostomi</taxon>
        <taxon>Actinopterygii</taxon>
        <taxon>Neopterygii</taxon>
        <taxon>Teleostei</taxon>
        <taxon>Neoteleostei</taxon>
        <taxon>Acanthomorphata</taxon>
        <taxon>Eupercaria</taxon>
        <taxon>Perciformes</taxon>
        <taxon>Cottioidei</taxon>
        <taxon>Cottales</taxon>
        <taxon>Liparidae</taxon>
        <taxon>Liparis</taxon>
    </lineage>
</organism>
<protein>
    <submittedName>
        <fullName evidence="2">Uncharacterized protein</fullName>
    </submittedName>
</protein>
<evidence type="ECO:0000256" key="1">
    <source>
        <dbReference type="SAM" id="MobiDB-lite"/>
    </source>
</evidence>
<accession>A0A4Z2F109</accession>
<reference evidence="2 3" key="1">
    <citation type="submission" date="2019-03" db="EMBL/GenBank/DDBJ databases">
        <title>First draft genome of Liparis tanakae, snailfish: a comprehensive survey of snailfish specific genes.</title>
        <authorList>
            <person name="Kim W."/>
            <person name="Song I."/>
            <person name="Jeong J.-H."/>
            <person name="Kim D."/>
            <person name="Kim S."/>
            <person name="Ryu S."/>
            <person name="Song J.Y."/>
            <person name="Lee S.K."/>
        </authorList>
    </citation>
    <scope>NUCLEOTIDE SEQUENCE [LARGE SCALE GENOMIC DNA]</scope>
    <source>
        <tissue evidence="2">Muscle</tissue>
    </source>
</reference>
<proteinExistence type="predicted"/>
<feature type="region of interest" description="Disordered" evidence="1">
    <location>
        <begin position="138"/>
        <end position="166"/>
    </location>
</feature>
<feature type="compositionally biased region" description="Basic and acidic residues" evidence="1">
    <location>
        <begin position="50"/>
        <end position="67"/>
    </location>
</feature>
<sequence length="166" mass="19085">MLLFSTDVQQLLVVKEEVLSEQQVWIPSLDQVHPEPPHIKEAQDDQENSEPPHVKEDNEDPELHIKEEQEEQEEQEDQENSEPLHIKEEQEELWTSQEGEQLQLLEDAGSSHLARREGDCRLSRLRGILQVPWDAIQSRGQKDAEEDGVMTSCGYANPPMAQPMSE</sequence>
<keyword evidence="3" id="KW-1185">Reference proteome</keyword>
<comment type="caution">
    <text evidence="2">The sequence shown here is derived from an EMBL/GenBank/DDBJ whole genome shotgun (WGS) entry which is preliminary data.</text>
</comment>
<dbReference type="Proteomes" id="UP000314294">
    <property type="component" value="Unassembled WGS sequence"/>
</dbReference>
<dbReference type="AlphaFoldDB" id="A0A4Z2F109"/>
<feature type="compositionally biased region" description="Basic and acidic residues" evidence="1">
    <location>
        <begin position="32"/>
        <end position="43"/>
    </location>
</feature>